<dbReference type="EMBL" id="CAXLJM020000104">
    <property type="protein sequence ID" value="CAL8134256.1"/>
    <property type="molecule type" value="Genomic_DNA"/>
</dbReference>
<accession>A0ABP1RSA9</accession>
<feature type="region of interest" description="Disordered" evidence="1">
    <location>
        <begin position="1"/>
        <end position="24"/>
    </location>
</feature>
<sequence>MDGDQNPRRVKLSNDDIVDDQNDNPVLPFQGPTTIQGISPELIQGIFGYCEHQLCTIALVSPPWRQLINEEIGRTFSINYYTVLNPPNGVLDQNRSILKAHERHEESLFARFQLRGIGVRKIRIHNTPPQGQVAQAQHPHLLLTPQEIAELQNTVFNNSLIPTVLSVCLTASWMISRLQVVTNLFRSKQARFELRNPHLVQSISVEYMPSLSLLKSILTNFKNLKELYLAPDCLTYPEWKFSVSTLNIPTLERLSFPIPITSLAGGFNQLFGDTTTKTFLKTIHLPKLKYLRLEMDIKRFIIHPELTNLYAEPAKKETIIELLQAVLTFLSRHAPGLEELVVCQLFMECSHRYEGLSPLQRWQQNVPGIYCIGEFENGVLQTFEQSAVAVSSSMKNLKTFQINPITSILGVQVNHSSMGVQNGPQAIIWQAFMRHLSQKRHVSVGIPGLPFSCIDTVCYNSEANLKTLQATYLVYDLMLRTRNANTFNCDCFRYCPNLEKIALCGIPVTPTRVLETGPLLLLDVVSGAFPSNLKEVSIAKIKLRSDHANYILRELRSLQNVEFWQVGKDNGFGVPIDTVLELVQERRLKRMVFLDSINGRLGFVFVRMNPGQCFKIVQILHSRTQTLEWVDILKDSRTGQYEQKEAHQFKYELALLKI</sequence>
<keyword evidence="3" id="KW-1185">Reference proteome</keyword>
<proteinExistence type="predicted"/>
<name>A0ABP1RSA9_9HEXA</name>
<gene>
    <name evidence="2" type="ORF">ODALV1_LOCUS25439</name>
</gene>
<evidence type="ECO:0000313" key="2">
    <source>
        <dbReference type="EMBL" id="CAL8134256.1"/>
    </source>
</evidence>
<comment type="caution">
    <text evidence="2">The sequence shown here is derived from an EMBL/GenBank/DDBJ whole genome shotgun (WGS) entry which is preliminary data.</text>
</comment>
<dbReference type="Proteomes" id="UP001642540">
    <property type="component" value="Unassembled WGS sequence"/>
</dbReference>
<dbReference type="InterPro" id="IPR032675">
    <property type="entry name" value="LRR_dom_sf"/>
</dbReference>
<evidence type="ECO:0000313" key="3">
    <source>
        <dbReference type="Proteomes" id="UP001642540"/>
    </source>
</evidence>
<organism evidence="2 3">
    <name type="scientific">Orchesella dallaii</name>
    <dbReference type="NCBI Taxonomy" id="48710"/>
    <lineage>
        <taxon>Eukaryota</taxon>
        <taxon>Metazoa</taxon>
        <taxon>Ecdysozoa</taxon>
        <taxon>Arthropoda</taxon>
        <taxon>Hexapoda</taxon>
        <taxon>Collembola</taxon>
        <taxon>Entomobryomorpha</taxon>
        <taxon>Entomobryoidea</taxon>
        <taxon>Orchesellidae</taxon>
        <taxon>Orchesellinae</taxon>
        <taxon>Orchesella</taxon>
    </lineage>
</organism>
<dbReference type="Gene3D" id="3.80.10.10">
    <property type="entry name" value="Ribonuclease Inhibitor"/>
    <property type="match status" value="1"/>
</dbReference>
<evidence type="ECO:0000256" key="1">
    <source>
        <dbReference type="SAM" id="MobiDB-lite"/>
    </source>
</evidence>
<protein>
    <recommendedName>
        <fullName evidence="4">F-box domain-containing protein</fullName>
    </recommendedName>
</protein>
<reference evidence="2 3" key="1">
    <citation type="submission" date="2024-08" db="EMBL/GenBank/DDBJ databases">
        <authorList>
            <person name="Cucini C."/>
            <person name="Frati F."/>
        </authorList>
    </citation>
    <scope>NUCLEOTIDE SEQUENCE [LARGE SCALE GENOMIC DNA]</scope>
</reference>
<evidence type="ECO:0008006" key="4">
    <source>
        <dbReference type="Google" id="ProtNLM"/>
    </source>
</evidence>